<evidence type="ECO:0000256" key="2">
    <source>
        <dbReference type="ARBA" id="ARBA00022598"/>
    </source>
</evidence>
<dbReference type="PANTHER" id="PTHR11538:SF41">
    <property type="entry name" value="PHENYLALANINE--TRNA LIGASE, MITOCHONDRIAL"/>
    <property type="match status" value="1"/>
</dbReference>
<dbReference type="EMBL" id="JAHRHJ020000008">
    <property type="protein sequence ID" value="KAH9305069.1"/>
    <property type="molecule type" value="Genomic_DNA"/>
</dbReference>
<dbReference type="CDD" id="cd00496">
    <property type="entry name" value="PheRS_alpha_core"/>
    <property type="match status" value="1"/>
</dbReference>
<keyword evidence="5" id="KW-0648">Protein biosynthesis</keyword>
<keyword evidence="3" id="KW-0547">Nucleotide-binding</keyword>
<reference evidence="9 10" key="1">
    <citation type="journal article" date="2021" name="Nat. Plants">
        <title>The Taxus genome provides insights into paclitaxel biosynthesis.</title>
        <authorList>
            <person name="Xiong X."/>
            <person name="Gou J."/>
            <person name="Liao Q."/>
            <person name="Li Y."/>
            <person name="Zhou Q."/>
            <person name="Bi G."/>
            <person name="Li C."/>
            <person name="Du R."/>
            <person name="Wang X."/>
            <person name="Sun T."/>
            <person name="Guo L."/>
            <person name="Liang H."/>
            <person name="Lu P."/>
            <person name="Wu Y."/>
            <person name="Zhang Z."/>
            <person name="Ro D.K."/>
            <person name="Shang Y."/>
            <person name="Huang S."/>
            <person name="Yan J."/>
        </authorList>
    </citation>
    <scope>NUCLEOTIDE SEQUENCE [LARGE SCALE GENOMIC DNA]</scope>
    <source>
        <strain evidence="9">Ta-2019</strain>
    </source>
</reference>
<dbReference type="GO" id="GO:0006432">
    <property type="term" value="P:phenylalanyl-tRNA aminoacylation"/>
    <property type="evidence" value="ECO:0007669"/>
    <property type="project" value="TreeGrafter"/>
</dbReference>
<keyword evidence="6" id="KW-0030">Aminoacyl-tRNA synthetase</keyword>
<comment type="caution">
    <text evidence="9">The sequence shown here is derived from an EMBL/GenBank/DDBJ whole genome shotgun (WGS) entry which is preliminary data.</text>
</comment>
<evidence type="ECO:0000256" key="6">
    <source>
        <dbReference type="ARBA" id="ARBA00023146"/>
    </source>
</evidence>
<dbReference type="Proteomes" id="UP000824469">
    <property type="component" value="Unassembled WGS sequence"/>
</dbReference>
<evidence type="ECO:0000313" key="9">
    <source>
        <dbReference type="EMBL" id="KAH9305069.1"/>
    </source>
</evidence>
<sequence>MLLAHKDMQQGNFVWIALSSPRKSLQYAVYGKATGLAGPMSVNIHAKRGSGFFHGMIAYNLNFDDVLVPPDHVSRSYNDTYYINSETVLRCHTSAHQAELLREGYSHFLVTGDVYRRDSINATHYPVFHQMEGFRVFSPAEWESSGVDGTSYAAMDLKRNLEGLARHLFGNVEMQWVDTYFPFTNPSFELEIYFQGKWMEVLGCGVTEQAILNSNGRPGTTAWAFGLGLERLAMVLFDIPDIRLFWSSDHRFTSQLVIMGAHNFKRAIPIFRAVLAKCSASDQLGRPDLNIKFHDFGNPTGSFITTFSSHDVVSNAQMNDEGHESVVGKEMFEYLQGLEDFESLLHNEAIPNFIILECLAGKCDGLLKVLLIPLVGESFIREKVCRRRLQGSDDKKAQTHWLYGSPKRPLEVMHTRAFEALTGSDNGIPHRLVIRFWITYFEGLSLKTSCEWMKIIFEGDGLVHTSNEKYIFIRSDIGVSDDVMYNNLMINFGLVRLTPSKDLLVKKNFTVFCLEMRETISYHNYVVVIIFVEVDVNGICHKHRVAILEIIGGFGELRYFIAFEVNGSDKVVKKRRFLGKVTEFMMLARSLRMASSLSNI</sequence>
<dbReference type="PANTHER" id="PTHR11538">
    <property type="entry name" value="PHENYLALANYL-TRNA SYNTHETASE"/>
    <property type="match status" value="1"/>
</dbReference>
<evidence type="ECO:0000256" key="5">
    <source>
        <dbReference type="ARBA" id="ARBA00022917"/>
    </source>
</evidence>
<evidence type="ECO:0000256" key="1">
    <source>
        <dbReference type="ARBA" id="ARBA00012814"/>
    </source>
</evidence>
<dbReference type="GO" id="GO:0005739">
    <property type="term" value="C:mitochondrion"/>
    <property type="evidence" value="ECO:0007669"/>
    <property type="project" value="TreeGrafter"/>
</dbReference>
<proteinExistence type="predicted"/>
<dbReference type="SUPFAM" id="SSF55681">
    <property type="entry name" value="Class II aaRS and biotin synthetases"/>
    <property type="match status" value="1"/>
</dbReference>
<dbReference type="PROSITE" id="PS50862">
    <property type="entry name" value="AA_TRNA_LIGASE_II"/>
    <property type="match status" value="1"/>
</dbReference>
<gene>
    <name evidence="9" type="ORF">KI387_009473</name>
</gene>
<evidence type="ECO:0000256" key="7">
    <source>
        <dbReference type="ARBA" id="ARBA00049255"/>
    </source>
</evidence>
<dbReference type="GO" id="GO:0000049">
    <property type="term" value="F:tRNA binding"/>
    <property type="evidence" value="ECO:0007669"/>
    <property type="project" value="InterPro"/>
</dbReference>
<accession>A0AA38CXC5</accession>
<dbReference type="InterPro" id="IPR045864">
    <property type="entry name" value="aa-tRNA-synth_II/BPL/LPL"/>
</dbReference>
<organism evidence="9 10">
    <name type="scientific">Taxus chinensis</name>
    <name type="common">Chinese yew</name>
    <name type="synonym">Taxus wallichiana var. chinensis</name>
    <dbReference type="NCBI Taxonomy" id="29808"/>
    <lineage>
        <taxon>Eukaryota</taxon>
        <taxon>Viridiplantae</taxon>
        <taxon>Streptophyta</taxon>
        <taxon>Embryophyta</taxon>
        <taxon>Tracheophyta</taxon>
        <taxon>Spermatophyta</taxon>
        <taxon>Pinopsida</taxon>
        <taxon>Pinidae</taxon>
        <taxon>Conifers II</taxon>
        <taxon>Cupressales</taxon>
        <taxon>Taxaceae</taxon>
        <taxon>Taxus</taxon>
    </lineage>
</organism>
<comment type="catalytic activity">
    <reaction evidence="7">
        <text>tRNA(Phe) + L-phenylalanine + ATP = L-phenylalanyl-tRNA(Phe) + AMP + diphosphate + H(+)</text>
        <dbReference type="Rhea" id="RHEA:19413"/>
        <dbReference type="Rhea" id="RHEA-COMP:9668"/>
        <dbReference type="Rhea" id="RHEA-COMP:9699"/>
        <dbReference type="ChEBI" id="CHEBI:15378"/>
        <dbReference type="ChEBI" id="CHEBI:30616"/>
        <dbReference type="ChEBI" id="CHEBI:33019"/>
        <dbReference type="ChEBI" id="CHEBI:58095"/>
        <dbReference type="ChEBI" id="CHEBI:78442"/>
        <dbReference type="ChEBI" id="CHEBI:78531"/>
        <dbReference type="ChEBI" id="CHEBI:456215"/>
        <dbReference type="EC" id="6.1.1.20"/>
    </reaction>
</comment>
<keyword evidence="10" id="KW-1185">Reference proteome</keyword>
<dbReference type="EC" id="6.1.1.20" evidence="1"/>
<evidence type="ECO:0000256" key="3">
    <source>
        <dbReference type="ARBA" id="ARBA00022741"/>
    </source>
</evidence>
<name>A0AA38CXC5_TAXCH</name>
<keyword evidence="4" id="KW-0067">ATP-binding</keyword>
<feature type="domain" description="Aminoacyl-transfer RNA synthetases class-II family profile" evidence="8">
    <location>
        <begin position="112"/>
        <end position="269"/>
    </location>
</feature>
<dbReference type="InterPro" id="IPR006195">
    <property type="entry name" value="aa-tRNA-synth_II"/>
</dbReference>
<dbReference type="Gene3D" id="3.30.930.10">
    <property type="entry name" value="Bira Bifunctional Protein, Domain 2"/>
    <property type="match status" value="1"/>
</dbReference>
<dbReference type="InterPro" id="IPR002319">
    <property type="entry name" value="Phenylalanyl-tRNA_Synthase"/>
</dbReference>
<dbReference type="GO" id="GO:0005524">
    <property type="term" value="F:ATP binding"/>
    <property type="evidence" value="ECO:0007669"/>
    <property type="project" value="UniProtKB-KW"/>
</dbReference>
<evidence type="ECO:0000259" key="8">
    <source>
        <dbReference type="PROSITE" id="PS50862"/>
    </source>
</evidence>
<dbReference type="Pfam" id="PF01409">
    <property type="entry name" value="tRNA-synt_2d"/>
    <property type="match status" value="1"/>
</dbReference>
<dbReference type="AlphaFoldDB" id="A0AA38CXC5"/>
<evidence type="ECO:0000256" key="4">
    <source>
        <dbReference type="ARBA" id="ARBA00022840"/>
    </source>
</evidence>
<dbReference type="FunFam" id="3.30.930.10:FF:000080">
    <property type="entry name" value="phenylalanine--tRNA ligase, chloroplastic/mitochondrial"/>
    <property type="match status" value="1"/>
</dbReference>
<evidence type="ECO:0000313" key="10">
    <source>
        <dbReference type="Proteomes" id="UP000824469"/>
    </source>
</evidence>
<feature type="non-terminal residue" evidence="9">
    <location>
        <position position="600"/>
    </location>
</feature>
<protein>
    <recommendedName>
        <fullName evidence="1">phenylalanine--tRNA ligase</fullName>
        <ecNumber evidence="1">6.1.1.20</ecNumber>
    </recommendedName>
</protein>
<keyword evidence="2" id="KW-0436">Ligase</keyword>
<dbReference type="GO" id="GO:0004826">
    <property type="term" value="F:phenylalanine-tRNA ligase activity"/>
    <property type="evidence" value="ECO:0007669"/>
    <property type="project" value="UniProtKB-EC"/>
</dbReference>